<dbReference type="EMBL" id="OZ037948">
    <property type="protein sequence ID" value="CAL1709345.1"/>
    <property type="molecule type" value="Genomic_DNA"/>
</dbReference>
<gene>
    <name evidence="2" type="ORF">GFSPODELE1_LOCUS7310</name>
</gene>
<protein>
    <recommendedName>
        <fullName evidence="1">Methyltransferase domain-containing protein</fullName>
    </recommendedName>
</protein>
<dbReference type="InterPro" id="IPR041698">
    <property type="entry name" value="Methyltransf_25"/>
</dbReference>
<dbReference type="InterPro" id="IPR029063">
    <property type="entry name" value="SAM-dependent_MTases_sf"/>
</dbReference>
<dbReference type="Gene3D" id="3.40.50.150">
    <property type="entry name" value="Vaccinia Virus protein VP39"/>
    <property type="match status" value="1"/>
</dbReference>
<evidence type="ECO:0000313" key="2">
    <source>
        <dbReference type="EMBL" id="CAL1709345.1"/>
    </source>
</evidence>
<dbReference type="CDD" id="cd02440">
    <property type="entry name" value="AdoMet_MTases"/>
    <property type="match status" value="1"/>
</dbReference>
<proteinExistence type="predicted"/>
<dbReference type="SUPFAM" id="SSF53335">
    <property type="entry name" value="S-adenosyl-L-methionine-dependent methyltransferases"/>
    <property type="match status" value="1"/>
</dbReference>
<feature type="domain" description="Methyltransferase" evidence="1">
    <location>
        <begin position="54"/>
        <end position="146"/>
    </location>
</feature>
<sequence length="275" mass="30715">MDSPDPYVLHAVTADFYSQNPQMEDNRLKTHHIEFEVTFRTILSLIPEGVKAKVSDIGGGAGPYSFALASSGHDVTLVDLSPGLVSLAQTCASSTLAHPSRIMVGDALTLAALLPEEQRTFDIVLLLGPLYHIMSSQLREEAVHQAWHRWAHYRDLATREPERLARKREFYEKHAQDGDYVRRNEDGVPVHAMNHEHPSQMPMILRRLTGVQTVKMVGVEGLLAGNLDRLVNDLQGKEFEAWAQQCMEVGLDELGWMMSDHIIGIAQKLSGNTRS</sequence>
<evidence type="ECO:0000313" key="3">
    <source>
        <dbReference type="Proteomes" id="UP001497453"/>
    </source>
</evidence>
<dbReference type="Proteomes" id="UP001497453">
    <property type="component" value="Chromosome 5"/>
</dbReference>
<organism evidence="2 3">
    <name type="scientific">Somion occarium</name>
    <dbReference type="NCBI Taxonomy" id="3059160"/>
    <lineage>
        <taxon>Eukaryota</taxon>
        <taxon>Fungi</taxon>
        <taxon>Dikarya</taxon>
        <taxon>Basidiomycota</taxon>
        <taxon>Agaricomycotina</taxon>
        <taxon>Agaricomycetes</taxon>
        <taxon>Polyporales</taxon>
        <taxon>Cerrenaceae</taxon>
        <taxon>Somion</taxon>
    </lineage>
</organism>
<evidence type="ECO:0000259" key="1">
    <source>
        <dbReference type="Pfam" id="PF13649"/>
    </source>
</evidence>
<reference evidence="3" key="1">
    <citation type="submission" date="2024-04" db="EMBL/GenBank/DDBJ databases">
        <authorList>
            <person name="Shaw F."/>
            <person name="Minotto A."/>
        </authorList>
    </citation>
    <scope>NUCLEOTIDE SEQUENCE [LARGE SCALE GENOMIC DNA]</scope>
</reference>
<name>A0ABP1DNH6_9APHY</name>
<dbReference type="Pfam" id="PF13649">
    <property type="entry name" value="Methyltransf_25"/>
    <property type="match status" value="1"/>
</dbReference>
<accession>A0ABP1DNH6</accession>
<keyword evidence="3" id="KW-1185">Reference proteome</keyword>